<sequence length="105" mass="12483">MYYALGNHEYKLLFSEYRQLYEAYEKRLTQAGVCFLHNEKDRKKIRTATCYFHGLELPWEYYKKPRSKKLTKKALEELLGVPEEEGLHILLAHNPKYGKPIFLGS</sequence>
<dbReference type="AlphaFoldDB" id="J9GLM7"/>
<dbReference type="InterPro" id="IPR029052">
    <property type="entry name" value="Metallo-depent_PP-like"/>
</dbReference>
<dbReference type="EMBL" id="AMCI01003276">
    <property type="protein sequence ID" value="EJX00670.1"/>
    <property type="molecule type" value="Genomic_DNA"/>
</dbReference>
<reference evidence="1" key="1">
    <citation type="journal article" date="2012" name="PLoS ONE">
        <title>Gene sets for utilization of primary and secondary nutrition supplies in the distal gut of endangered iberian lynx.</title>
        <authorList>
            <person name="Alcaide M."/>
            <person name="Messina E."/>
            <person name="Richter M."/>
            <person name="Bargiela R."/>
            <person name="Peplies J."/>
            <person name="Huws S.A."/>
            <person name="Newbold C.J."/>
            <person name="Golyshin P.N."/>
            <person name="Simon M.A."/>
            <person name="Lopez G."/>
            <person name="Yakimov M.M."/>
            <person name="Ferrer M."/>
        </authorList>
    </citation>
    <scope>NUCLEOTIDE SEQUENCE</scope>
</reference>
<name>J9GLM7_9ZZZZ</name>
<gene>
    <name evidence="1" type="ORF">EVA_11226</name>
</gene>
<dbReference type="GO" id="GO:0016787">
    <property type="term" value="F:hydrolase activity"/>
    <property type="evidence" value="ECO:0007669"/>
    <property type="project" value="UniProtKB-KW"/>
</dbReference>
<accession>J9GLM7</accession>
<proteinExistence type="predicted"/>
<comment type="caution">
    <text evidence="1">The sequence shown here is derived from an EMBL/GenBank/DDBJ whole genome shotgun (WGS) entry which is preliminary data.</text>
</comment>
<evidence type="ECO:0000313" key="1">
    <source>
        <dbReference type="EMBL" id="EJX00670.1"/>
    </source>
</evidence>
<organism evidence="1">
    <name type="scientific">gut metagenome</name>
    <dbReference type="NCBI Taxonomy" id="749906"/>
    <lineage>
        <taxon>unclassified sequences</taxon>
        <taxon>metagenomes</taxon>
        <taxon>organismal metagenomes</taxon>
    </lineage>
</organism>
<keyword evidence="1" id="KW-0378">Hydrolase</keyword>
<dbReference type="SUPFAM" id="SSF56300">
    <property type="entry name" value="Metallo-dependent phosphatases"/>
    <property type="match status" value="1"/>
</dbReference>
<protein>
    <submittedName>
        <fullName evidence="1">Phosphohydrolase</fullName>
    </submittedName>
</protein>